<sequence>MKCRPSRIKPLAQRFSTFSYEHEFPHSAMPLHLCELMWRRRLRPGEDEFDKILQDIALFYPPV</sequence>
<proteinExistence type="predicted"/>
<name>A0A085N1V3_9BILA</name>
<dbReference type="AlphaFoldDB" id="A0A085N1V3"/>
<evidence type="ECO:0000313" key="1">
    <source>
        <dbReference type="EMBL" id="KFD63449.1"/>
    </source>
</evidence>
<organism evidence="1">
    <name type="scientific">Trichuris suis</name>
    <name type="common">pig whipworm</name>
    <dbReference type="NCBI Taxonomy" id="68888"/>
    <lineage>
        <taxon>Eukaryota</taxon>
        <taxon>Metazoa</taxon>
        <taxon>Ecdysozoa</taxon>
        <taxon>Nematoda</taxon>
        <taxon>Enoplea</taxon>
        <taxon>Dorylaimia</taxon>
        <taxon>Trichinellida</taxon>
        <taxon>Trichuridae</taxon>
        <taxon>Trichuris</taxon>
    </lineage>
</organism>
<dbReference type="Proteomes" id="UP000030758">
    <property type="component" value="Unassembled WGS sequence"/>
</dbReference>
<gene>
    <name evidence="1" type="ORF">M514_24375</name>
</gene>
<reference evidence="1" key="1">
    <citation type="journal article" date="2014" name="Nat. Genet.">
        <title>Genome and transcriptome of the porcine whipworm Trichuris suis.</title>
        <authorList>
            <person name="Jex A.R."/>
            <person name="Nejsum P."/>
            <person name="Schwarz E.M."/>
            <person name="Hu L."/>
            <person name="Young N.D."/>
            <person name="Hall R.S."/>
            <person name="Korhonen P.K."/>
            <person name="Liao S."/>
            <person name="Thamsborg S."/>
            <person name="Xia J."/>
            <person name="Xu P."/>
            <person name="Wang S."/>
            <person name="Scheerlinck J.P."/>
            <person name="Hofmann A."/>
            <person name="Sternberg P.W."/>
            <person name="Wang J."/>
            <person name="Gasser R.B."/>
        </authorList>
    </citation>
    <scope>NUCLEOTIDE SEQUENCE [LARGE SCALE GENOMIC DNA]</scope>
    <source>
        <strain evidence="1">DCEP-RM93F</strain>
    </source>
</reference>
<dbReference type="EMBL" id="KL367573">
    <property type="protein sequence ID" value="KFD63449.1"/>
    <property type="molecule type" value="Genomic_DNA"/>
</dbReference>
<accession>A0A085N1V3</accession>
<protein>
    <submittedName>
        <fullName evidence="1">Uncharacterized protein</fullName>
    </submittedName>
</protein>